<dbReference type="Gene3D" id="1.10.357.10">
    <property type="entry name" value="Tetracycline Repressor, domain 2"/>
    <property type="match status" value="1"/>
</dbReference>
<keyword evidence="1" id="KW-0805">Transcription regulation</keyword>
<evidence type="ECO:0000313" key="6">
    <source>
        <dbReference type="EMBL" id="GLK13588.1"/>
    </source>
</evidence>
<comment type="caution">
    <text evidence="6">The sequence shown here is derived from an EMBL/GenBank/DDBJ whole genome shotgun (WGS) entry which is preliminary data.</text>
</comment>
<keyword evidence="2 4" id="KW-0238">DNA-binding</keyword>
<dbReference type="Pfam" id="PF00440">
    <property type="entry name" value="TetR_N"/>
    <property type="match status" value="1"/>
</dbReference>
<evidence type="ECO:0000259" key="5">
    <source>
        <dbReference type="PROSITE" id="PS50977"/>
    </source>
</evidence>
<evidence type="ECO:0000313" key="7">
    <source>
        <dbReference type="Proteomes" id="UP001143474"/>
    </source>
</evidence>
<dbReference type="EMBL" id="BSEV01000024">
    <property type="protein sequence ID" value="GLK13588.1"/>
    <property type="molecule type" value="Genomic_DNA"/>
</dbReference>
<proteinExistence type="predicted"/>
<name>A0A9W6MH33_9ACTN</name>
<protein>
    <recommendedName>
        <fullName evidence="5">HTH tetR-type domain-containing protein</fullName>
    </recommendedName>
</protein>
<reference evidence="6" key="2">
    <citation type="submission" date="2023-01" db="EMBL/GenBank/DDBJ databases">
        <authorList>
            <person name="Sun Q."/>
            <person name="Evtushenko L."/>
        </authorList>
    </citation>
    <scope>NUCLEOTIDE SEQUENCE</scope>
    <source>
        <strain evidence="6">VKM Ac-2007</strain>
    </source>
</reference>
<dbReference type="PANTHER" id="PTHR30055">
    <property type="entry name" value="HTH-TYPE TRANSCRIPTIONAL REGULATOR RUTR"/>
    <property type="match status" value="1"/>
</dbReference>
<dbReference type="InterPro" id="IPR036890">
    <property type="entry name" value="HATPase_C_sf"/>
</dbReference>
<dbReference type="GO" id="GO:0000976">
    <property type="term" value="F:transcription cis-regulatory region binding"/>
    <property type="evidence" value="ECO:0007669"/>
    <property type="project" value="TreeGrafter"/>
</dbReference>
<evidence type="ECO:0000256" key="4">
    <source>
        <dbReference type="PROSITE-ProRule" id="PRU00335"/>
    </source>
</evidence>
<dbReference type="InterPro" id="IPR001647">
    <property type="entry name" value="HTH_TetR"/>
</dbReference>
<evidence type="ECO:0000256" key="2">
    <source>
        <dbReference type="ARBA" id="ARBA00023125"/>
    </source>
</evidence>
<keyword evidence="7" id="KW-1185">Reference proteome</keyword>
<organism evidence="6 7">
    <name type="scientific">Streptosporangium carneum</name>
    <dbReference type="NCBI Taxonomy" id="47481"/>
    <lineage>
        <taxon>Bacteria</taxon>
        <taxon>Bacillati</taxon>
        <taxon>Actinomycetota</taxon>
        <taxon>Actinomycetes</taxon>
        <taxon>Streptosporangiales</taxon>
        <taxon>Streptosporangiaceae</taxon>
        <taxon>Streptosporangium</taxon>
    </lineage>
</organism>
<dbReference type="Gene3D" id="3.30.565.10">
    <property type="entry name" value="Histidine kinase-like ATPase, C-terminal domain"/>
    <property type="match status" value="1"/>
</dbReference>
<dbReference type="InterPro" id="IPR009057">
    <property type="entry name" value="Homeodomain-like_sf"/>
</dbReference>
<accession>A0A9W6MH33</accession>
<dbReference type="PANTHER" id="PTHR30055:SF234">
    <property type="entry name" value="HTH-TYPE TRANSCRIPTIONAL REGULATOR BETI"/>
    <property type="match status" value="1"/>
</dbReference>
<feature type="DNA-binding region" description="H-T-H motif" evidence="4">
    <location>
        <begin position="151"/>
        <end position="170"/>
    </location>
</feature>
<dbReference type="PROSITE" id="PS50977">
    <property type="entry name" value="HTH_TETR_2"/>
    <property type="match status" value="1"/>
</dbReference>
<dbReference type="PRINTS" id="PR00455">
    <property type="entry name" value="HTHTETR"/>
</dbReference>
<feature type="domain" description="HTH tetR-type" evidence="5">
    <location>
        <begin position="128"/>
        <end position="188"/>
    </location>
</feature>
<evidence type="ECO:0000256" key="1">
    <source>
        <dbReference type="ARBA" id="ARBA00023015"/>
    </source>
</evidence>
<reference evidence="6" key="1">
    <citation type="journal article" date="2014" name="Int. J. Syst. Evol. Microbiol.">
        <title>Complete genome sequence of Corynebacterium casei LMG S-19264T (=DSM 44701T), isolated from a smear-ripened cheese.</title>
        <authorList>
            <consortium name="US DOE Joint Genome Institute (JGI-PGF)"/>
            <person name="Walter F."/>
            <person name="Albersmeier A."/>
            <person name="Kalinowski J."/>
            <person name="Ruckert C."/>
        </authorList>
    </citation>
    <scope>NUCLEOTIDE SEQUENCE</scope>
    <source>
        <strain evidence="6">VKM Ac-2007</strain>
    </source>
</reference>
<keyword evidence="3" id="KW-0804">Transcription</keyword>
<dbReference type="GO" id="GO:0003700">
    <property type="term" value="F:DNA-binding transcription factor activity"/>
    <property type="evidence" value="ECO:0007669"/>
    <property type="project" value="TreeGrafter"/>
</dbReference>
<dbReference type="AlphaFoldDB" id="A0A9W6MH33"/>
<gene>
    <name evidence="6" type="ORF">GCM10017600_69990</name>
</gene>
<dbReference type="InterPro" id="IPR050109">
    <property type="entry name" value="HTH-type_TetR-like_transc_reg"/>
</dbReference>
<dbReference type="SUPFAM" id="SSF46689">
    <property type="entry name" value="Homeodomain-like"/>
    <property type="match status" value="1"/>
</dbReference>
<sequence length="306" mass="32638">MTRAAEGLRGGVEAEVLVSLLMTPRRRGLRRLGTRLLDGVPSSAGAARAWVTVRLGTDMPGVHADALDTVRPLTGEVVTNAITHSRSRDGVVLIRTLSPTQEKCLFAVRSVRSDRSDSYYWGMARPPSALREHILQSALRLFAVTGYKGTSLHDIAQVAGCSKAALLYHFTSKDAILTELLTPAGEGLAALDARLTGLDGEQAARTAVTGYVDLAMRFRRELKILFEDLLAMTSHPALGAVPAVVERLLSALAGGSTEPADTVAAYMVLGAVPITGLGDLDLPDEVLRAEMIRSALRTLGRAPDHP</sequence>
<dbReference type="Proteomes" id="UP001143474">
    <property type="component" value="Unassembled WGS sequence"/>
</dbReference>
<evidence type="ECO:0000256" key="3">
    <source>
        <dbReference type="ARBA" id="ARBA00023163"/>
    </source>
</evidence>